<keyword evidence="2" id="KW-0812">Transmembrane</keyword>
<evidence type="ECO:0000313" key="4">
    <source>
        <dbReference type="Proteomes" id="UP000002009"/>
    </source>
</evidence>
<evidence type="ECO:0000256" key="1">
    <source>
        <dbReference type="SAM" id="MobiDB-lite"/>
    </source>
</evidence>
<reference evidence="3 4" key="1">
    <citation type="journal article" date="2009" name="Science">
        <title>Green evolution and dynamic adaptations revealed by genomes of the marine picoeukaryotes Micromonas.</title>
        <authorList>
            <person name="Worden A.Z."/>
            <person name="Lee J.H."/>
            <person name="Mock T."/>
            <person name="Rouze P."/>
            <person name="Simmons M.P."/>
            <person name="Aerts A.L."/>
            <person name="Allen A.E."/>
            <person name="Cuvelier M.L."/>
            <person name="Derelle E."/>
            <person name="Everett M.V."/>
            <person name="Foulon E."/>
            <person name="Grimwood J."/>
            <person name="Gundlach H."/>
            <person name="Henrissat B."/>
            <person name="Napoli C."/>
            <person name="McDonald S.M."/>
            <person name="Parker M.S."/>
            <person name="Rombauts S."/>
            <person name="Salamov A."/>
            <person name="Von Dassow P."/>
            <person name="Badger J.H."/>
            <person name="Coutinho P.M."/>
            <person name="Demir E."/>
            <person name="Dubchak I."/>
            <person name="Gentemann C."/>
            <person name="Eikrem W."/>
            <person name="Gready J.E."/>
            <person name="John U."/>
            <person name="Lanier W."/>
            <person name="Lindquist E.A."/>
            <person name="Lucas S."/>
            <person name="Mayer K.F."/>
            <person name="Moreau H."/>
            <person name="Not F."/>
            <person name="Otillar R."/>
            <person name="Panaud O."/>
            <person name="Pangilinan J."/>
            <person name="Paulsen I."/>
            <person name="Piegu B."/>
            <person name="Poliakov A."/>
            <person name="Robbens S."/>
            <person name="Schmutz J."/>
            <person name="Toulza E."/>
            <person name="Wyss T."/>
            <person name="Zelensky A."/>
            <person name="Zhou K."/>
            <person name="Armbrust E.V."/>
            <person name="Bhattacharya D."/>
            <person name="Goodenough U.W."/>
            <person name="Van de Peer Y."/>
            <person name="Grigoriev I.V."/>
        </authorList>
    </citation>
    <scope>NUCLEOTIDE SEQUENCE [LARGE SCALE GENOMIC DNA]</scope>
    <source>
        <strain evidence="4">RCC299 / NOUM17</strain>
    </source>
</reference>
<dbReference type="InParanoid" id="C1FFK7"/>
<dbReference type="RefSeq" id="XP_002508130.1">
    <property type="nucleotide sequence ID" value="XM_002508084.1"/>
</dbReference>
<feature type="transmembrane region" description="Helical" evidence="2">
    <location>
        <begin position="356"/>
        <end position="376"/>
    </location>
</feature>
<name>C1FFK7_MICCC</name>
<evidence type="ECO:0000256" key="2">
    <source>
        <dbReference type="SAM" id="Phobius"/>
    </source>
</evidence>
<accession>C1FFK7</accession>
<sequence>MAMSTLTPPVVARCARSASRSRSDGPASSSRVSRVTAAAPARRWAPSPGSPSRRFRTGPRAAPAPAPSASIAPADGFVPAIDIARDTAGATSSISPAATRLSDPIADVAVDAWSVTGGTTLGAKFAGVETKLFQAGLLPYLAYLYFLGKDEARTPAASNFGARFLLLFVFATIPAGIVAKTRYGDILANVDVLHGSSESLLTVSNFLFAFGFASALADAAANGGDDSIGDESAGDDGDEESLLKRRMSAPAALALLVGAAGAGSFALSLGAQTVNLGPALHEPSNALSVPTWAVHVSSVTEWALAMRLIYAFADVSGNKNWRNVSVAMTPFLASGFCACTFHLFYNSPGVNALVPLQALLTLLGNCACGVAAWSVVKEGEAMKVDEAMKADETNRVMIPPRVTSSFDWAPEPNAASVLKLAAWSAIGAAGVKYGELLCGTFFLEPTYGKALAIVAAPTAIWCAVVFGGTDRSSPGSSFLSGLSMDKVKSFGKAGTIAYVIVELGFWAIAFPVAFGWYRVAEGTWLDLADAGDKARLFGAGAVFVNGVRALVPLRLAAALALAPYVESAMGGGAVGAGDEDGDE</sequence>
<dbReference type="KEGG" id="mis:MICPUN_60549"/>
<dbReference type="Proteomes" id="UP000002009">
    <property type="component" value="Chromosome 8"/>
</dbReference>
<feature type="transmembrane region" description="Helical" evidence="2">
    <location>
        <begin position="324"/>
        <end position="344"/>
    </location>
</feature>
<proteinExistence type="predicted"/>
<dbReference type="AlphaFoldDB" id="C1FFK7"/>
<dbReference type="Pfam" id="PF10693">
    <property type="entry name" value="DUF2499"/>
    <property type="match status" value="1"/>
</dbReference>
<dbReference type="InterPro" id="IPR021995">
    <property type="entry name" value="DUF3593"/>
</dbReference>
<keyword evidence="2" id="KW-0472">Membrane</keyword>
<feature type="region of interest" description="Disordered" evidence="1">
    <location>
        <begin position="1"/>
        <end position="70"/>
    </location>
</feature>
<dbReference type="STRING" id="296587.C1FFK7"/>
<dbReference type="PANTHER" id="PTHR33833">
    <property type="entry name" value="NUCLEOLAR-LIKE PROTEIN-RELATED"/>
    <property type="match status" value="1"/>
</dbReference>
<feature type="transmembrane region" description="Helical" evidence="2">
    <location>
        <begin position="292"/>
        <end position="312"/>
    </location>
</feature>
<feature type="transmembrane region" description="Helical" evidence="2">
    <location>
        <begin position="160"/>
        <end position="179"/>
    </location>
</feature>
<gene>
    <name evidence="3" type="ORF">MICPUN_60549</name>
</gene>
<feature type="transmembrane region" description="Helical" evidence="2">
    <location>
        <begin position="496"/>
        <end position="517"/>
    </location>
</feature>
<dbReference type="Pfam" id="PF12159">
    <property type="entry name" value="DUF3593"/>
    <property type="match status" value="1"/>
</dbReference>
<keyword evidence="4" id="KW-1185">Reference proteome</keyword>
<organism evidence="3 4">
    <name type="scientific">Micromonas commoda (strain RCC299 / NOUM17 / CCMP2709)</name>
    <name type="common">Picoplanktonic green alga</name>
    <dbReference type="NCBI Taxonomy" id="296587"/>
    <lineage>
        <taxon>Eukaryota</taxon>
        <taxon>Viridiplantae</taxon>
        <taxon>Chlorophyta</taxon>
        <taxon>Mamiellophyceae</taxon>
        <taxon>Mamiellales</taxon>
        <taxon>Mamiellaceae</taxon>
        <taxon>Micromonas</taxon>
    </lineage>
</organism>
<feature type="transmembrane region" description="Helical" evidence="2">
    <location>
        <begin position="132"/>
        <end position="148"/>
    </location>
</feature>
<feature type="transmembrane region" description="Helical" evidence="2">
    <location>
        <begin position="199"/>
        <end position="217"/>
    </location>
</feature>
<protein>
    <submittedName>
        <fullName evidence="3">Uncharacterized protein</fullName>
    </submittedName>
</protein>
<dbReference type="eggNOG" id="KOG2445">
    <property type="taxonomic scope" value="Eukaryota"/>
</dbReference>
<dbReference type="OMA" id="VPTWAVH"/>
<feature type="transmembrane region" description="Helical" evidence="2">
    <location>
        <begin position="251"/>
        <end position="272"/>
    </location>
</feature>
<dbReference type="PANTHER" id="PTHR33833:SF3">
    <property type="entry name" value="YCF49-LIKE PROTEIN"/>
    <property type="match status" value="1"/>
</dbReference>
<feature type="compositionally biased region" description="Low complexity" evidence="1">
    <location>
        <begin position="12"/>
        <end position="52"/>
    </location>
</feature>
<dbReference type="EMBL" id="CP001575">
    <property type="protein sequence ID" value="ACO69388.1"/>
    <property type="molecule type" value="Genomic_DNA"/>
</dbReference>
<dbReference type="OrthoDB" id="196633at2759"/>
<dbReference type="GeneID" id="8245479"/>
<evidence type="ECO:0000313" key="3">
    <source>
        <dbReference type="EMBL" id="ACO69388.1"/>
    </source>
</evidence>
<feature type="compositionally biased region" description="Low complexity" evidence="1">
    <location>
        <begin position="59"/>
        <end position="70"/>
    </location>
</feature>
<keyword evidence="2" id="KW-1133">Transmembrane helix</keyword>
<dbReference type="InterPro" id="IPR019634">
    <property type="entry name" value="Uncharacterised_Ycf49"/>
</dbReference>